<dbReference type="AlphaFoldDB" id="A2SRG1"/>
<dbReference type="EMBL" id="CP000559">
    <property type="protein sequence ID" value="ABN06917.1"/>
    <property type="molecule type" value="Genomic_DNA"/>
</dbReference>
<dbReference type="GO" id="GO:0016779">
    <property type="term" value="F:nucleotidyltransferase activity"/>
    <property type="evidence" value="ECO:0007669"/>
    <property type="project" value="UniProtKB-KW"/>
</dbReference>
<name>A2SRG1_METLZ</name>
<dbReference type="HOGENOM" id="CLU_098907_0_0_2"/>
<dbReference type="GeneID" id="4795801"/>
<organism evidence="3 4">
    <name type="scientific">Methanocorpusculum labreanum (strain ATCC 43576 / DSM 4855 / Z)</name>
    <dbReference type="NCBI Taxonomy" id="410358"/>
    <lineage>
        <taxon>Archaea</taxon>
        <taxon>Methanobacteriati</taxon>
        <taxon>Methanobacteriota</taxon>
        <taxon>Stenosarchaea group</taxon>
        <taxon>Methanomicrobia</taxon>
        <taxon>Methanomicrobiales</taxon>
        <taxon>Methanocorpusculaceae</taxon>
        <taxon>Methanocorpusculum</taxon>
    </lineage>
</organism>
<keyword evidence="3" id="KW-0548">Nucleotidyltransferase</keyword>
<dbReference type="RefSeq" id="WP_011833118.1">
    <property type="nucleotide sequence ID" value="NC_008942.1"/>
</dbReference>
<evidence type="ECO:0000259" key="2">
    <source>
        <dbReference type="Pfam" id="PF12804"/>
    </source>
</evidence>
<dbReference type="InterPro" id="IPR029044">
    <property type="entry name" value="Nucleotide-diphossugar_trans"/>
</dbReference>
<dbReference type="PANTHER" id="PTHR19136">
    <property type="entry name" value="MOLYBDENUM COFACTOR GUANYLYLTRANSFERASE"/>
    <property type="match status" value="1"/>
</dbReference>
<reference evidence="3 4" key="1">
    <citation type="journal article" date="2009" name="Stand. Genomic Sci.">
        <title>Complete genome sequence of Methanocorpusculum labreanum type strain Z.</title>
        <authorList>
            <person name="Anderson I.J."/>
            <person name="Sieprawska-Lupa M."/>
            <person name="Goltsman E."/>
            <person name="Lapidus A."/>
            <person name="Copeland A."/>
            <person name="Glavina Del Rio T."/>
            <person name="Tice H."/>
            <person name="Dalin E."/>
            <person name="Barry K."/>
            <person name="Pitluck S."/>
            <person name="Hauser L."/>
            <person name="Land M."/>
            <person name="Lucas S."/>
            <person name="Richardson P."/>
            <person name="Whitman W.B."/>
            <person name="Kyrpides N.C."/>
        </authorList>
    </citation>
    <scope>NUCLEOTIDE SEQUENCE [LARGE SCALE GENOMIC DNA]</scope>
    <source>
        <strain evidence="4">ATCC 43576 / DSM 4855 / Z</strain>
    </source>
</reference>
<dbReference type="Gene3D" id="3.90.550.10">
    <property type="entry name" value="Spore Coat Polysaccharide Biosynthesis Protein SpsA, Chain A"/>
    <property type="match status" value="1"/>
</dbReference>
<keyword evidence="1 3" id="KW-0808">Transferase</keyword>
<accession>A2SRG1</accession>
<dbReference type="Proteomes" id="UP000000365">
    <property type="component" value="Chromosome"/>
</dbReference>
<keyword evidence="4" id="KW-1185">Reference proteome</keyword>
<protein>
    <submittedName>
        <fullName evidence="3">GTP:adenosylcobinamide-phosphate guanylyltransferase-like protein</fullName>
    </submittedName>
</protein>
<evidence type="ECO:0000313" key="4">
    <source>
        <dbReference type="Proteomes" id="UP000000365"/>
    </source>
</evidence>
<dbReference type="STRING" id="410358.Mlab_0746"/>
<dbReference type="KEGG" id="mla:Mlab_0746"/>
<sequence length="200" mass="22086">MLALILAGGEGSRLRLGEKALVMVHNRPMIAWVLEAFTEAGCEPIVVTSYKTPFTRNWCRANDVAFIDTQGTGYVEDLCEAVEISGEDGPLFTSAADIPCLTADIIEHVLDSYRSSDKPACSTWVPLTLCERYGMQPRYREEIDGVAATPCALNIFMGSLVAEVQDELCLLLDEPGLAFNINTREELAVLEREFCFVRPC</sequence>
<evidence type="ECO:0000256" key="1">
    <source>
        <dbReference type="ARBA" id="ARBA00022679"/>
    </source>
</evidence>
<gene>
    <name evidence="3" type="ordered locus">Mlab_0746</name>
</gene>
<proteinExistence type="predicted"/>
<dbReference type="OrthoDB" id="9782at2157"/>
<evidence type="ECO:0000313" key="3">
    <source>
        <dbReference type="EMBL" id="ABN06917.1"/>
    </source>
</evidence>
<dbReference type="PANTHER" id="PTHR19136:SF86">
    <property type="entry name" value="ADENOSYLCOBINAMIDE-PHOSPHATE GUANYLYLTRANSFERASE"/>
    <property type="match status" value="1"/>
</dbReference>
<dbReference type="Pfam" id="PF12804">
    <property type="entry name" value="NTP_transf_3"/>
    <property type="match status" value="1"/>
</dbReference>
<feature type="domain" description="MobA-like NTP transferase" evidence="2">
    <location>
        <begin position="3"/>
        <end position="122"/>
    </location>
</feature>
<dbReference type="eggNOG" id="arCOG01871">
    <property type="taxonomic scope" value="Archaea"/>
</dbReference>
<dbReference type="InterPro" id="IPR025877">
    <property type="entry name" value="MobA-like_NTP_Trfase"/>
</dbReference>
<dbReference type="SUPFAM" id="SSF53448">
    <property type="entry name" value="Nucleotide-diphospho-sugar transferases"/>
    <property type="match status" value="1"/>
</dbReference>